<dbReference type="Proteomes" id="UP000657592">
    <property type="component" value="Unassembled WGS sequence"/>
</dbReference>
<evidence type="ECO:0000256" key="1">
    <source>
        <dbReference type="SAM" id="MobiDB-lite"/>
    </source>
</evidence>
<feature type="region of interest" description="Disordered" evidence="1">
    <location>
        <begin position="76"/>
        <end position="101"/>
    </location>
</feature>
<reference evidence="2" key="2">
    <citation type="submission" date="2020-09" db="EMBL/GenBank/DDBJ databases">
        <authorList>
            <person name="Sun Q."/>
            <person name="Zhou Y."/>
        </authorList>
    </citation>
    <scope>NUCLEOTIDE SEQUENCE</scope>
    <source>
        <strain evidence="2">CGMCC 1.15794</strain>
    </source>
</reference>
<comment type="caution">
    <text evidence="2">The sequence shown here is derived from an EMBL/GenBank/DDBJ whole genome shotgun (WGS) entry which is preliminary data.</text>
</comment>
<evidence type="ECO:0000313" key="3">
    <source>
        <dbReference type="Proteomes" id="UP000657592"/>
    </source>
</evidence>
<dbReference type="AlphaFoldDB" id="A0A917MKF0"/>
<organism evidence="2 3">
    <name type="scientific">Microbacterium album</name>
    <dbReference type="NCBI Taxonomy" id="2053191"/>
    <lineage>
        <taxon>Bacteria</taxon>
        <taxon>Bacillati</taxon>
        <taxon>Actinomycetota</taxon>
        <taxon>Actinomycetes</taxon>
        <taxon>Micrococcales</taxon>
        <taxon>Microbacteriaceae</taxon>
        <taxon>Microbacterium</taxon>
    </lineage>
</organism>
<sequence>MRSEREWHPIMAAVEDEPARWRMLDSLGKEYARIELRRVAGGGLRYKVEFRGELIGWATSLRVACEGAHRAFLRSHGPNVTSAAPTPEQLAERRKRGSVTL</sequence>
<protein>
    <submittedName>
        <fullName evidence="2">Uncharacterized protein</fullName>
    </submittedName>
</protein>
<keyword evidence="3" id="KW-1185">Reference proteome</keyword>
<dbReference type="EMBL" id="BMJY01000001">
    <property type="protein sequence ID" value="GGH34310.1"/>
    <property type="molecule type" value="Genomic_DNA"/>
</dbReference>
<name>A0A917MKF0_9MICO</name>
<evidence type="ECO:0000313" key="2">
    <source>
        <dbReference type="EMBL" id="GGH34310.1"/>
    </source>
</evidence>
<accession>A0A917MKF0</accession>
<proteinExistence type="predicted"/>
<reference evidence="2" key="1">
    <citation type="journal article" date="2014" name="Int. J. Syst. Evol. Microbiol.">
        <title>Complete genome sequence of Corynebacterium casei LMG S-19264T (=DSM 44701T), isolated from a smear-ripened cheese.</title>
        <authorList>
            <consortium name="US DOE Joint Genome Institute (JGI-PGF)"/>
            <person name="Walter F."/>
            <person name="Albersmeier A."/>
            <person name="Kalinowski J."/>
            <person name="Ruckert C."/>
        </authorList>
    </citation>
    <scope>NUCLEOTIDE SEQUENCE</scope>
    <source>
        <strain evidence="2">CGMCC 1.15794</strain>
    </source>
</reference>
<dbReference type="RefSeq" id="WP_188754373.1">
    <property type="nucleotide sequence ID" value="NZ_BMJY01000001.1"/>
</dbReference>
<gene>
    <name evidence="2" type="ORF">GCM10010921_01920</name>
</gene>